<evidence type="ECO:0000256" key="1">
    <source>
        <dbReference type="SAM" id="MobiDB-lite"/>
    </source>
</evidence>
<evidence type="ECO:0000313" key="3">
    <source>
        <dbReference type="Proteomes" id="UP000002640"/>
    </source>
</evidence>
<accession>G5A7N4</accession>
<sequence>MNRKSKKLLGKEMMTETMMCLQVLAQLPSEIWTSLIELTEEALTAEKVEVALNKLFGGRSRKQITGNGDATTVARISHAKSERACFGQGYQKAQCERMKADRDPNCEGGPLFRTNVQAQLSKRAPNGTKNIATMQHVAKKQRTTRDAPTDVEMEGAFKLPESEKARSEDENGGGLLSFGQVDTRFRMVCGLLIQQLD</sequence>
<dbReference type="RefSeq" id="XP_009536082.1">
    <property type="nucleotide sequence ID" value="XM_009537787.1"/>
</dbReference>
<name>G5A7N4_PHYSP</name>
<dbReference type="GeneID" id="20638301"/>
<organism evidence="2 3">
    <name type="scientific">Phytophthora sojae (strain P6497)</name>
    <name type="common">Soybean stem and root rot agent</name>
    <name type="synonym">Phytophthora megasperma f. sp. glycines</name>
    <dbReference type="NCBI Taxonomy" id="1094619"/>
    <lineage>
        <taxon>Eukaryota</taxon>
        <taxon>Sar</taxon>
        <taxon>Stramenopiles</taxon>
        <taxon>Oomycota</taxon>
        <taxon>Peronosporomycetes</taxon>
        <taxon>Peronosporales</taxon>
        <taxon>Peronosporaceae</taxon>
        <taxon>Phytophthora</taxon>
    </lineage>
</organism>
<keyword evidence="3" id="KW-1185">Reference proteome</keyword>
<dbReference type="InParanoid" id="G5A7N4"/>
<proteinExistence type="predicted"/>
<dbReference type="KEGG" id="psoj:PHYSODRAFT_252745"/>
<protein>
    <submittedName>
        <fullName evidence="2">Uncharacterized protein</fullName>
    </submittedName>
</protein>
<feature type="compositionally biased region" description="Basic and acidic residues" evidence="1">
    <location>
        <begin position="160"/>
        <end position="169"/>
    </location>
</feature>
<reference evidence="2 3" key="1">
    <citation type="journal article" date="2006" name="Science">
        <title>Phytophthora genome sequences uncover evolutionary origins and mechanisms of pathogenesis.</title>
        <authorList>
            <person name="Tyler B.M."/>
            <person name="Tripathy S."/>
            <person name="Zhang X."/>
            <person name="Dehal P."/>
            <person name="Jiang R.H."/>
            <person name="Aerts A."/>
            <person name="Arredondo F.D."/>
            <person name="Baxter L."/>
            <person name="Bensasson D."/>
            <person name="Beynon J.L."/>
            <person name="Chapman J."/>
            <person name="Damasceno C.M."/>
            <person name="Dorrance A.E."/>
            <person name="Dou D."/>
            <person name="Dickerman A.W."/>
            <person name="Dubchak I.L."/>
            <person name="Garbelotto M."/>
            <person name="Gijzen M."/>
            <person name="Gordon S.G."/>
            <person name="Govers F."/>
            <person name="Grunwald N.J."/>
            <person name="Huang W."/>
            <person name="Ivors K.L."/>
            <person name="Jones R.W."/>
            <person name="Kamoun S."/>
            <person name="Krampis K."/>
            <person name="Lamour K.H."/>
            <person name="Lee M.K."/>
            <person name="McDonald W.H."/>
            <person name="Medina M."/>
            <person name="Meijer H.J."/>
            <person name="Nordberg E.K."/>
            <person name="Maclean D.J."/>
            <person name="Ospina-Giraldo M.D."/>
            <person name="Morris P.F."/>
            <person name="Phuntumart V."/>
            <person name="Putnam N.H."/>
            <person name="Rash S."/>
            <person name="Rose J.K."/>
            <person name="Sakihama Y."/>
            <person name="Salamov A.A."/>
            <person name="Savidor A."/>
            <person name="Scheuring C.F."/>
            <person name="Smith B.M."/>
            <person name="Sobral B.W."/>
            <person name="Terry A."/>
            <person name="Torto-Alalibo T.A."/>
            <person name="Win J."/>
            <person name="Xu Z."/>
            <person name="Zhang H."/>
            <person name="Grigoriev I.V."/>
            <person name="Rokhsar D.S."/>
            <person name="Boore J.L."/>
        </authorList>
    </citation>
    <scope>NUCLEOTIDE SEQUENCE [LARGE SCALE GENOMIC DNA]</scope>
    <source>
        <strain evidence="2 3">P6497</strain>
    </source>
</reference>
<evidence type="ECO:0000313" key="2">
    <source>
        <dbReference type="EMBL" id="EGZ07910.1"/>
    </source>
</evidence>
<dbReference type="EMBL" id="JH159161">
    <property type="protein sequence ID" value="EGZ07910.1"/>
    <property type="molecule type" value="Genomic_DNA"/>
</dbReference>
<feature type="region of interest" description="Disordered" evidence="1">
    <location>
        <begin position="138"/>
        <end position="174"/>
    </location>
</feature>
<gene>
    <name evidence="2" type="ORF">PHYSODRAFT_252745</name>
</gene>
<dbReference type="AlphaFoldDB" id="G5A7N4"/>
<dbReference type="Proteomes" id="UP000002640">
    <property type="component" value="Unassembled WGS sequence"/>
</dbReference>